<dbReference type="Proteomes" id="UP000294933">
    <property type="component" value="Unassembled WGS sequence"/>
</dbReference>
<evidence type="ECO:0000313" key="3">
    <source>
        <dbReference type="Proteomes" id="UP000294933"/>
    </source>
</evidence>
<dbReference type="VEuPathDB" id="FungiDB:BD410DRAFT_844367"/>
<evidence type="ECO:0000313" key="2">
    <source>
        <dbReference type="EMBL" id="TDL16474.1"/>
    </source>
</evidence>
<name>A0A4Y7PM26_9AGAM</name>
<feature type="transmembrane region" description="Helical" evidence="1">
    <location>
        <begin position="280"/>
        <end position="301"/>
    </location>
</feature>
<reference evidence="2 3" key="1">
    <citation type="submission" date="2018-06" db="EMBL/GenBank/DDBJ databases">
        <title>A transcriptomic atlas of mushroom development highlights an independent origin of complex multicellularity.</title>
        <authorList>
            <consortium name="DOE Joint Genome Institute"/>
            <person name="Krizsan K."/>
            <person name="Almasi E."/>
            <person name="Merenyi Z."/>
            <person name="Sahu N."/>
            <person name="Viragh M."/>
            <person name="Koszo T."/>
            <person name="Mondo S."/>
            <person name="Kiss B."/>
            <person name="Balint B."/>
            <person name="Kues U."/>
            <person name="Barry K."/>
            <person name="Hegedus J.C."/>
            <person name="Henrissat B."/>
            <person name="Johnson J."/>
            <person name="Lipzen A."/>
            <person name="Ohm R."/>
            <person name="Nagy I."/>
            <person name="Pangilinan J."/>
            <person name="Yan J."/>
            <person name="Xiong Y."/>
            <person name="Grigoriev I.V."/>
            <person name="Hibbett D.S."/>
            <person name="Nagy L.G."/>
        </authorList>
    </citation>
    <scope>NUCLEOTIDE SEQUENCE [LARGE SCALE GENOMIC DNA]</scope>
    <source>
        <strain evidence="2 3">SZMC22713</strain>
    </source>
</reference>
<proteinExistence type="predicted"/>
<accession>A0A4Y7PM26</accession>
<keyword evidence="1" id="KW-0472">Membrane</keyword>
<dbReference type="Gene3D" id="1.20.1070.10">
    <property type="entry name" value="Rhodopsin 7-helix transmembrane proteins"/>
    <property type="match status" value="1"/>
</dbReference>
<feature type="transmembrane region" description="Helical" evidence="1">
    <location>
        <begin position="243"/>
        <end position="265"/>
    </location>
</feature>
<dbReference type="OrthoDB" id="3046318at2759"/>
<dbReference type="AlphaFoldDB" id="A0A4Y7PM26"/>
<keyword evidence="1" id="KW-0812">Transmembrane</keyword>
<keyword evidence="1" id="KW-1133">Transmembrane helix</keyword>
<feature type="transmembrane region" description="Helical" evidence="1">
    <location>
        <begin position="144"/>
        <end position="164"/>
    </location>
</feature>
<keyword evidence="3" id="KW-1185">Reference proteome</keyword>
<gene>
    <name evidence="2" type="ORF">BD410DRAFT_844367</name>
</gene>
<dbReference type="STRING" id="50990.A0A4Y7PM26"/>
<feature type="transmembrane region" description="Helical" evidence="1">
    <location>
        <begin position="24"/>
        <end position="44"/>
    </location>
</feature>
<protein>
    <submittedName>
        <fullName evidence="2">Uncharacterized protein</fullName>
    </submittedName>
</protein>
<feature type="transmembrane region" description="Helical" evidence="1">
    <location>
        <begin position="56"/>
        <end position="76"/>
    </location>
</feature>
<dbReference type="EMBL" id="ML170242">
    <property type="protein sequence ID" value="TDL16474.1"/>
    <property type="molecule type" value="Genomic_DNA"/>
</dbReference>
<sequence>MSANSNSLDPVKIQASHTQRVEEWIFLILQVTGGQILLPIIIATSLFSKSTPRHTIFLNFCLSWSLSSIIFSLLLYRERSTPEEVSLTPGPNICIIQAALVNGIQAMTSCTTLALVIHIWSVFRQTGRYGSPSDSLLRPGLRNAAFLLVPSLFFASFAIVTLVVGNVPTDNSKGDPVPNLAVATAFYCVILQADGTLKLLQGVYSFSAALAVITLLFEGLTMFEIYRSKKVLKKYAPKGTTAVFIRIAMFSLLRTFVLGFTFIFAIEPQRVFQPGLTNTFVFNGFIDVLQASLPLAAALILGTQKDFLDVWFFCKRNGTSKQVLQVDVIQEKLQY</sequence>
<organism evidence="2 3">
    <name type="scientific">Rickenella mellea</name>
    <dbReference type="NCBI Taxonomy" id="50990"/>
    <lineage>
        <taxon>Eukaryota</taxon>
        <taxon>Fungi</taxon>
        <taxon>Dikarya</taxon>
        <taxon>Basidiomycota</taxon>
        <taxon>Agaricomycotina</taxon>
        <taxon>Agaricomycetes</taxon>
        <taxon>Hymenochaetales</taxon>
        <taxon>Rickenellaceae</taxon>
        <taxon>Rickenella</taxon>
    </lineage>
</organism>
<feature type="transmembrane region" description="Helical" evidence="1">
    <location>
        <begin position="96"/>
        <end position="123"/>
    </location>
</feature>
<feature type="transmembrane region" description="Helical" evidence="1">
    <location>
        <begin position="203"/>
        <end position="223"/>
    </location>
</feature>
<evidence type="ECO:0000256" key="1">
    <source>
        <dbReference type="SAM" id="Phobius"/>
    </source>
</evidence>